<dbReference type="AlphaFoldDB" id="A0A537LEY5"/>
<dbReference type="Proteomes" id="UP000319353">
    <property type="component" value="Unassembled WGS sequence"/>
</dbReference>
<evidence type="ECO:0000313" key="2">
    <source>
        <dbReference type="Proteomes" id="UP000319353"/>
    </source>
</evidence>
<dbReference type="SUPFAM" id="SSF53187">
    <property type="entry name" value="Zn-dependent exopeptidases"/>
    <property type="match status" value="1"/>
</dbReference>
<organism evidence="1 2">
    <name type="scientific">Candidatus Segetimicrobium genomatis</name>
    <dbReference type="NCBI Taxonomy" id="2569760"/>
    <lineage>
        <taxon>Bacteria</taxon>
        <taxon>Bacillati</taxon>
        <taxon>Candidatus Sysuimicrobiota</taxon>
        <taxon>Candidatus Sysuimicrobiia</taxon>
        <taxon>Candidatus Sysuimicrobiales</taxon>
        <taxon>Candidatus Segetimicrobiaceae</taxon>
        <taxon>Candidatus Segetimicrobium</taxon>
    </lineage>
</organism>
<name>A0A537LEY5_9BACT</name>
<comment type="caution">
    <text evidence="1">The sequence shown here is derived from an EMBL/GenBank/DDBJ whole genome shotgun (WGS) entry which is preliminary data.</text>
</comment>
<protein>
    <recommendedName>
        <fullName evidence="3">M20/M25/M40 family metallo-hydrolase</fullName>
    </recommendedName>
</protein>
<evidence type="ECO:0008006" key="3">
    <source>
        <dbReference type="Google" id="ProtNLM"/>
    </source>
</evidence>
<proteinExistence type="predicted"/>
<reference evidence="1 2" key="1">
    <citation type="journal article" date="2019" name="Nat. Microbiol.">
        <title>Mediterranean grassland soil C-N compound turnover is dependent on rainfall and depth, and is mediated by genomically divergent microorganisms.</title>
        <authorList>
            <person name="Diamond S."/>
            <person name="Andeer P.F."/>
            <person name="Li Z."/>
            <person name="Crits-Christoph A."/>
            <person name="Burstein D."/>
            <person name="Anantharaman K."/>
            <person name="Lane K.R."/>
            <person name="Thomas B.C."/>
            <person name="Pan C."/>
            <person name="Northen T.R."/>
            <person name="Banfield J.F."/>
        </authorList>
    </citation>
    <scope>NUCLEOTIDE SEQUENCE [LARGE SCALE GENOMIC DNA]</scope>
    <source>
        <strain evidence="1">NP_4</strain>
    </source>
</reference>
<dbReference type="Gene3D" id="3.40.630.10">
    <property type="entry name" value="Zn peptidases"/>
    <property type="match status" value="1"/>
</dbReference>
<dbReference type="EMBL" id="VBAL01000011">
    <property type="protein sequence ID" value="TMJ06583.1"/>
    <property type="molecule type" value="Genomic_DNA"/>
</dbReference>
<gene>
    <name evidence="1" type="ORF">E6H01_01080</name>
</gene>
<accession>A0A537LEY5</accession>
<sequence length="383" mass="42036">MDFLTTLRTRPDLFDRLDRAITLERAAQWFVRIADTYAPSQTARYTRGRVMREILKESGAVNDMVFHDNLWQTGSVALELGGQPAKPFWLLAHLDITSYALDVDVGGRYRLFPLCYHMSRSGRHAAVALAFAPGSVAGQVIATGEIVTEDDGAKVFFETSVTSLPKGTRIVYHYPTQIDWNRHIVYGNIDNAFGATALLLAAVAIAPYSPDALFAFPDEEEGQTGGGNQAFCKGSARLFHRCPHDRFPVAVLACDVHESMDMVDGPGARFAVPGQGATYCELSSRGRGGVTPPPLVNFHHEFARFLADHGIKLQENRDGYVSRSDSVSAMLFLQNIALIGYLGAHRHFDATPEANLTDLVHLAKTVGVYALVAQDPQWQAQLA</sequence>
<evidence type="ECO:0000313" key="1">
    <source>
        <dbReference type="EMBL" id="TMJ06583.1"/>
    </source>
</evidence>